<feature type="region of interest" description="Disordered" evidence="2">
    <location>
        <begin position="220"/>
        <end position="261"/>
    </location>
</feature>
<gene>
    <name evidence="3" type="ORF">CEUSTIGMA_g12904.t1</name>
</gene>
<comment type="caution">
    <text evidence="3">The sequence shown here is derived from an EMBL/GenBank/DDBJ whole genome shotgun (WGS) entry which is preliminary data.</text>
</comment>
<dbReference type="AlphaFoldDB" id="A0A250XR02"/>
<reference evidence="3 4" key="1">
    <citation type="submission" date="2017-08" db="EMBL/GenBank/DDBJ databases">
        <title>Acidophilic green algal genome provides insights into adaptation to an acidic environment.</title>
        <authorList>
            <person name="Hirooka S."/>
            <person name="Hirose Y."/>
            <person name="Kanesaki Y."/>
            <person name="Higuchi S."/>
            <person name="Fujiwara T."/>
            <person name="Onuma R."/>
            <person name="Era A."/>
            <person name="Ohbayashi R."/>
            <person name="Uzuka A."/>
            <person name="Nozaki H."/>
            <person name="Yoshikawa H."/>
            <person name="Miyagishima S.Y."/>
        </authorList>
    </citation>
    <scope>NUCLEOTIDE SEQUENCE [LARGE SCALE GENOMIC DNA]</scope>
    <source>
        <strain evidence="3 4">NIES-2499</strain>
    </source>
</reference>
<sequence>MKAVDANSSQSKPDPSFSLSEILNRNPTDLNHADSSLISKYLPWISKSTGNVVADKTSCPSSLSAVFGGQDGDSYVQIISQRSNEQSALHADISSHAAGEMQQQASATHNNYEVKNNSALAMLSGLKSLDTSATMQILINSLMERADSTSSTGRDASSGSTGVIPQITSSVPHAFPISNVGSFRILPNVHIIGSAPTTLLHQFPQQITVSSLPEIQSQPLGTHTQLARSAGSSMAGSSVAPPASVSSAAPSTDSGPASTHIGADLFRTQSPAISLRLNTLNSSSPFVACRPPTQLPGPTSILSSIPAAYAQGPGGGSDKGMIQHQVRMGPSYQLPQTTAPTVLGTSSRATPDPESQASVSNRPAASLSATIEVSNRRGRGRGRGQLSRGEPSYVDNGVNTAVNGRGGRSLSWRSKYDEIDRLENEVKQKKQLIVELEEEGRQLVRKERLLKIQVANSERTMMSHNLDKSQIPESFTTKDFISSWQKLMEEVTNLMLEISASLKNTPAKQRLLDLDDRIWDWMVSVCVHYPAVIMEAQDLSMQNGEAHTAPMDFWVMVVGKLQLTSEQTSDLIEVTRLCSTVLSSLTEESAQSLHALLDVTNDALLKQWDHELRKSNGIERAFNSLDWANRMDKQEGAVRKFLTIWRRNQVVNFMASFLMNRLLTPVQRMQLYFSSFPSFPRFKLIMAAVFMSQKAATSIISGLQ</sequence>
<feature type="compositionally biased region" description="Polar residues" evidence="2">
    <location>
        <begin position="333"/>
        <end position="373"/>
    </location>
</feature>
<dbReference type="EMBL" id="BEGY01000171">
    <property type="protein sequence ID" value="GAX85488.1"/>
    <property type="molecule type" value="Genomic_DNA"/>
</dbReference>
<feature type="compositionally biased region" description="Low complexity" evidence="2">
    <location>
        <begin position="229"/>
        <end position="251"/>
    </location>
</feature>
<feature type="coiled-coil region" evidence="1">
    <location>
        <begin position="419"/>
        <end position="446"/>
    </location>
</feature>
<dbReference type="Proteomes" id="UP000232323">
    <property type="component" value="Unassembled WGS sequence"/>
</dbReference>
<evidence type="ECO:0000256" key="2">
    <source>
        <dbReference type="SAM" id="MobiDB-lite"/>
    </source>
</evidence>
<organism evidence="3 4">
    <name type="scientific">Chlamydomonas eustigma</name>
    <dbReference type="NCBI Taxonomy" id="1157962"/>
    <lineage>
        <taxon>Eukaryota</taxon>
        <taxon>Viridiplantae</taxon>
        <taxon>Chlorophyta</taxon>
        <taxon>core chlorophytes</taxon>
        <taxon>Chlorophyceae</taxon>
        <taxon>CS clade</taxon>
        <taxon>Chlamydomonadales</taxon>
        <taxon>Chlamydomonadaceae</taxon>
        <taxon>Chlamydomonas</taxon>
    </lineage>
</organism>
<feature type="compositionally biased region" description="Polar residues" evidence="2">
    <location>
        <begin position="148"/>
        <end position="165"/>
    </location>
</feature>
<evidence type="ECO:0000313" key="4">
    <source>
        <dbReference type="Proteomes" id="UP000232323"/>
    </source>
</evidence>
<feature type="region of interest" description="Disordered" evidence="2">
    <location>
        <begin position="145"/>
        <end position="165"/>
    </location>
</feature>
<accession>A0A250XR02</accession>
<proteinExistence type="predicted"/>
<feature type="region of interest" description="Disordered" evidence="2">
    <location>
        <begin position="1"/>
        <end position="20"/>
    </location>
</feature>
<evidence type="ECO:0000313" key="3">
    <source>
        <dbReference type="EMBL" id="GAX85488.1"/>
    </source>
</evidence>
<feature type="region of interest" description="Disordered" evidence="2">
    <location>
        <begin position="332"/>
        <end position="401"/>
    </location>
</feature>
<protein>
    <submittedName>
        <fullName evidence="3">Uncharacterized protein</fullName>
    </submittedName>
</protein>
<evidence type="ECO:0000256" key="1">
    <source>
        <dbReference type="SAM" id="Coils"/>
    </source>
</evidence>
<name>A0A250XR02_9CHLO</name>
<keyword evidence="4" id="KW-1185">Reference proteome</keyword>
<keyword evidence="1" id="KW-0175">Coiled coil</keyword>